<evidence type="ECO:0000259" key="3">
    <source>
        <dbReference type="PROSITE" id="PS51109"/>
    </source>
</evidence>
<keyword evidence="5" id="KW-1185">Reference proteome</keyword>
<feature type="domain" description="G5" evidence="3">
    <location>
        <begin position="145"/>
        <end position="225"/>
    </location>
</feature>
<dbReference type="PANTHER" id="PTHR39160">
    <property type="entry name" value="CELL WALL-BINDING PROTEIN YOCH"/>
    <property type="match status" value="1"/>
</dbReference>
<dbReference type="GO" id="GO:0004553">
    <property type="term" value="F:hydrolase activity, hydrolyzing O-glycosyl compounds"/>
    <property type="evidence" value="ECO:0007669"/>
    <property type="project" value="InterPro"/>
</dbReference>
<dbReference type="CDD" id="cd14667">
    <property type="entry name" value="3D_containing_proteins"/>
    <property type="match status" value="1"/>
</dbReference>
<keyword evidence="1" id="KW-0732">Signal</keyword>
<sequence length="329" mass="37061">MDLSKMRILLTNKKLLFMGIVTFFLLVMILVISFAEKSIVINLDDNKAEHSFRGKHTVGEILVAQNISLREEDKVEPSLDTNIVDGDEIHIVKAVPVTVTVDSKEYNFLSSEKEEVKILENLNIEIRELDIVEYITEDNEKYIDIIRVEEEFETDNIVLKYKSLEKKNNKLDIGNSKIVQRGSNGTKVIKEKVTYHNGVEHDREVVEEKITKEPINQVKEVGTNNLIASSRGNHKFTKTITVEATAYYVGHTTASGTTPKANRTIAASANYSFGTKMYIPGFKNSSNGGVFVVEDRGGAIKGNKIDIYFNTRSEAVNFGRRTMTAYVLQ</sequence>
<evidence type="ECO:0000313" key="5">
    <source>
        <dbReference type="Proteomes" id="UP000440004"/>
    </source>
</evidence>
<dbReference type="Proteomes" id="UP000440004">
    <property type="component" value="Unassembled WGS sequence"/>
</dbReference>
<dbReference type="GO" id="GO:0009254">
    <property type="term" value="P:peptidoglycan turnover"/>
    <property type="evidence" value="ECO:0007669"/>
    <property type="project" value="InterPro"/>
</dbReference>
<evidence type="ECO:0000256" key="2">
    <source>
        <dbReference type="SAM" id="Phobius"/>
    </source>
</evidence>
<dbReference type="GO" id="GO:0019867">
    <property type="term" value="C:outer membrane"/>
    <property type="evidence" value="ECO:0007669"/>
    <property type="project" value="InterPro"/>
</dbReference>
<dbReference type="Gene3D" id="2.20.230.10">
    <property type="entry name" value="Resuscitation-promoting factor rpfb"/>
    <property type="match status" value="1"/>
</dbReference>
<dbReference type="InterPro" id="IPR051933">
    <property type="entry name" value="Resuscitation_pf_RpfB"/>
</dbReference>
<comment type="caution">
    <text evidence="4">The sequence shown here is derived from an EMBL/GenBank/DDBJ whole genome shotgun (WGS) entry which is preliminary data.</text>
</comment>
<dbReference type="InterPro" id="IPR010611">
    <property type="entry name" value="3D_dom"/>
</dbReference>
<evidence type="ECO:0000256" key="1">
    <source>
        <dbReference type="ARBA" id="ARBA00022729"/>
    </source>
</evidence>
<dbReference type="InterPro" id="IPR007137">
    <property type="entry name" value="DUF348"/>
</dbReference>
<dbReference type="RefSeq" id="WP_152802630.1">
    <property type="nucleotide sequence ID" value="NZ_WHNX01000007.1"/>
</dbReference>
<dbReference type="AlphaFoldDB" id="A0A6A7K7E5"/>
<organism evidence="4 5">
    <name type="scientific">Alkalibaculum sporogenes</name>
    <dbReference type="NCBI Taxonomy" id="2655001"/>
    <lineage>
        <taxon>Bacteria</taxon>
        <taxon>Bacillati</taxon>
        <taxon>Bacillota</taxon>
        <taxon>Clostridia</taxon>
        <taxon>Eubacteriales</taxon>
        <taxon>Eubacteriaceae</taxon>
        <taxon>Alkalibaculum</taxon>
    </lineage>
</organism>
<dbReference type="PROSITE" id="PS51109">
    <property type="entry name" value="G5"/>
    <property type="match status" value="1"/>
</dbReference>
<protein>
    <submittedName>
        <fullName evidence="4">DUF348 domain-containing protein</fullName>
    </submittedName>
</protein>
<dbReference type="SMART" id="SM01208">
    <property type="entry name" value="G5"/>
    <property type="match status" value="1"/>
</dbReference>
<dbReference type="PANTHER" id="PTHR39160:SF4">
    <property type="entry name" value="RESUSCITATION-PROMOTING FACTOR RPFB"/>
    <property type="match status" value="1"/>
</dbReference>
<dbReference type="InterPro" id="IPR059180">
    <property type="entry name" value="3D_YorM"/>
</dbReference>
<keyword evidence="2" id="KW-1133">Transmembrane helix</keyword>
<dbReference type="Pfam" id="PF07501">
    <property type="entry name" value="G5"/>
    <property type="match status" value="1"/>
</dbReference>
<name>A0A6A7K7E5_9FIRM</name>
<proteinExistence type="predicted"/>
<keyword evidence="2" id="KW-0812">Transmembrane</keyword>
<keyword evidence="2" id="KW-0472">Membrane</keyword>
<gene>
    <name evidence="4" type="ORF">GC105_05730</name>
</gene>
<feature type="transmembrane region" description="Helical" evidence="2">
    <location>
        <begin position="15"/>
        <end position="35"/>
    </location>
</feature>
<reference evidence="4 5" key="1">
    <citation type="submission" date="2019-10" db="EMBL/GenBank/DDBJ databases">
        <title>Alkalibaculum tamaniensis sp.nov., a new alkaliphilic acetogen, isolated on methoxylated aromatics from a mud volcano.</title>
        <authorList>
            <person name="Khomyakova M.A."/>
            <person name="Merkel A.Y."/>
            <person name="Bonch-Osmolovskaya E.A."/>
            <person name="Slobodkin A.I."/>
        </authorList>
    </citation>
    <scope>NUCLEOTIDE SEQUENCE [LARGE SCALE GENOMIC DNA]</scope>
    <source>
        <strain evidence="4 5">M08DMB</strain>
    </source>
</reference>
<accession>A0A6A7K7E5</accession>
<dbReference type="Gene3D" id="2.40.40.10">
    <property type="entry name" value="RlpA-like domain"/>
    <property type="match status" value="1"/>
</dbReference>
<dbReference type="InterPro" id="IPR011098">
    <property type="entry name" value="G5_dom"/>
</dbReference>
<evidence type="ECO:0000313" key="4">
    <source>
        <dbReference type="EMBL" id="MPW25282.1"/>
    </source>
</evidence>
<dbReference type="Pfam" id="PF06725">
    <property type="entry name" value="3D"/>
    <property type="match status" value="1"/>
</dbReference>
<dbReference type="Pfam" id="PF03990">
    <property type="entry name" value="DUF348"/>
    <property type="match status" value="1"/>
</dbReference>
<dbReference type="EMBL" id="WHNX01000007">
    <property type="protein sequence ID" value="MPW25282.1"/>
    <property type="molecule type" value="Genomic_DNA"/>
</dbReference>
<dbReference type="InterPro" id="IPR036908">
    <property type="entry name" value="RlpA-like_sf"/>
</dbReference>